<dbReference type="STRING" id="334426.A0A0R3P9L8"/>
<dbReference type="GO" id="GO:0016579">
    <property type="term" value="P:protein deubiquitination"/>
    <property type="evidence" value="ECO:0007669"/>
    <property type="project" value="InterPro"/>
</dbReference>
<dbReference type="PANTHER" id="PTHR24006:SF758">
    <property type="entry name" value="UBIQUITIN CARBOXYL-TERMINAL HYDROLASE 36"/>
    <property type="match status" value="1"/>
</dbReference>
<feature type="domain" description="USP" evidence="15">
    <location>
        <begin position="278"/>
        <end position="576"/>
    </location>
</feature>
<sequence>MRKGSDLTGVEYNVQSFLNLFRYSHRKWFFQATPFFSSDQVTYHINVLITFTTVCVGRGDRIGEQIGIPTFVCGEIGASIKNQRLLVNGYSVNKLLTKMPLGGSSTMTHRKRKKEFDRCFDMVGSTSKKSTEQDDHIGSFKDATENVIIKKRHQSELESSSDVLTEDCKKPLLKSSPAEECAAVVLPVGTPANEETFTRSKSKKTSDRKRTLSENARKEMSDPVCPYDMSGVWTFEGFQHTVLVTMFYYPNRLKYSMQDRIDVRIKCIHWQRDIPHGAGLVNKRNICFANSVLQSLVHIPPFTRYTLEKHIHSNGEQEKKCVWCMMRRAHYSKIFNYKKPYLAKWVVELWPSLFSKKYRGSQEDAHEFFLKLADALKLIEENSPSNETSPPSPIDIIFGGKTRYETTCAACGDKTVRYQKFLDLSLPLPETWKKRRAPNTTDLLSLHMQDEQIECNCSKCGSKWKTMSSKILRCPSVLLLHILRFSGYKTKSSMRINIEKKISLRRFTYLQDDEDKYELSAAIFHIGSYANRGHYTVMAKGFDNRYYYFDDIHVKRVHSMTMFTVLSSYMLFYSRTRPQKCVPITEDSSIVRSKTSFSSDKISSKTGRNAVIPIKTSLDKPKAQISSSFSPKKDVIKATESYFPSGNTPSPKSSPSFIAKDEESSANDSTGDPALKSITTDNIPQSFCFKSAGNEVKNLSENTQNSSSFLICDDDHYDVGMNTTMEGNENIWNSNSHGEKNFKPGESGTIDTSDSINFDISCCENKFGKLDFTNADGVNNNVGCGSSNRRSSAFNGSGDDMEKHGKGFAKDRQARNKHSTKAFRNQDGDEVSGHLSRRRKAQVKL</sequence>
<dbReference type="Pfam" id="PF00443">
    <property type="entry name" value="UCH"/>
    <property type="match status" value="1"/>
</dbReference>
<dbReference type="InterPro" id="IPR001394">
    <property type="entry name" value="Peptidase_C19_UCH"/>
</dbReference>
<proteinExistence type="inferred from homology"/>
<dbReference type="Proteomes" id="UP000267027">
    <property type="component" value="Unassembled WGS sequence"/>
</dbReference>
<keyword evidence="17" id="KW-1185">Reference proteome</keyword>
<dbReference type="EMBL" id="UYYA01000009">
    <property type="protein sequence ID" value="VDM51710.1"/>
    <property type="molecule type" value="Genomic_DNA"/>
</dbReference>
<dbReference type="GO" id="GO:0005730">
    <property type="term" value="C:nucleolus"/>
    <property type="evidence" value="ECO:0007669"/>
    <property type="project" value="UniProtKB-SubCell"/>
</dbReference>
<keyword evidence="7" id="KW-0378">Hydrolase</keyword>
<evidence type="ECO:0000256" key="6">
    <source>
        <dbReference type="ARBA" id="ARBA00022786"/>
    </source>
</evidence>
<organism evidence="18">
    <name type="scientific">Angiostrongylus costaricensis</name>
    <name type="common">Nematode worm</name>
    <dbReference type="NCBI Taxonomy" id="334426"/>
    <lineage>
        <taxon>Eukaryota</taxon>
        <taxon>Metazoa</taxon>
        <taxon>Ecdysozoa</taxon>
        <taxon>Nematoda</taxon>
        <taxon>Chromadorea</taxon>
        <taxon>Rhabditida</taxon>
        <taxon>Rhabditina</taxon>
        <taxon>Rhabditomorpha</taxon>
        <taxon>Strongyloidea</taxon>
        <taxon>Metastrongylidae</taxon>
        <taxon>Angiostrongylus</taxon>
    </lineage>
</organism>
<dbReference type="GO" id="GO:0005829">
    <property type="term" value="C:cytosol"/>
    <property type="evidence" value="ECO:0007669"/>
    <property type="project" value="TreeGrafter"/>
</dbReference>
<evidence type="ECO:0000256" key="13">
    <source>
        <dbReference type="ARBA" id="ARBA00043009"/>
    </source>
</evidence>
<dbReference type="InterPro" id="IPR028889">
    <property type="entry name" value="USP"/>
</dbReference>
<accession>A0A0R3P9L8</accession>
<feature type="region of interest" description="Disordered" evidence="14">
    <location>
        <begin position="194"/>
        <end position="217"/>
    </location>
</feature>
<dbReference type="InterPro" id="IPR038765">
    <property type="entry name" value="Papain-like_cys_pep_sf"/>
</dbReference>
<comment type="subcellular location">
    <subcellularLocation>
        <location evidence="2">Nucleus</location>
        <location evidence="2">Nucleolus</location>
    </subcellularLocation>
</comment>
<dbReference type="GO" id="GO:0006508">
    <property type="term" value="P:proteolysis"/>
    <property type="evidence" value="ECO:0007669"/>
    <property type="project" value="UniProtKB-KW"/>
</dbReference>
<feature type="compositionally biased region" description="Polar residues" evidence="14">
    <location>
        <begin position="642"/>
        <end position="656"/>
    </location>
</feature>
<dbReference type="GO" id="GO:0004843">
    <property type="term" value="F:cysteine-type deubiquitinase activity"/>
    <property type="evidence" value="ECO:0007669"/>
    <property type="project" value="UniProtKB-EC"/>
</dbReference>
<evidence type="ECO:0000256" key="11">
    <source>
        <dbReference type="ARBA" id="ARBA00042154"/>
    </source>
</evidence>
<dbReference type="GO" id="GO:0042981">
    <property type="term" value="P:regulation of apoptotic process"/>
    <property type="evidence" value="ECO:0007669"/>
    <property type="project" value="TreeGrafter"/>
</dbReference>
<evidence type="ECO:0000313" key="18">
    <source>
        <dbReference type="WBParaSite" id="ACOC_0000012401-mRNA-1"/>
    </source>
</evidence>
<evidence type="ECO:0000259" key="15">
    <source>
        <dbReference type="PROSITE" id="PS50235"/>
    </source>
</evidence>
<feature type="region of interest" description="Disordered" evidence="14">
    <location>
        <begin position="781"/>
        <end position="845"/>
    </location>
</feature>
<comment type="catalytic activity">
    <reaction evidence="1">
        <text>Thiol-dependent hydrolysis of ester, thioester, amide, peptide and isopeptide bonds formed by the C-terminal Gly of ubiquitin (a 76-residue protein attached to proteins as an intracellular targeting signal).</text>
        <dbReference type="EC" id="3.4.19.12"/>
    </reaction>
</comment>
<evidence type="ECO:0000256" key="2">
    <source>
        <dbReference type="ARBA" id="ARBA00004604"/>
    </source>
</evidence>
<comment type="similarity">
    <text evidence="3">Belongs to the peptidase C19 family.</text>
</comment>
<keyword evidence="5" id="KW-0645">Protease</keyword>
<evidence type="ECO:0000313" key="17">
    <source>
        <dbReference type="Proteomes" id="UP000267027"/>
    </source>
</evidence>
<reference evidence="18" key="1">
    <citation type="submission" date="2017-02" db="UniProtKB">
        <authorList>
            <consortium name="WormBaseParasite"/>
        </authorList>
    </citation>
    <scope>IDENTIFICATION</scope>
</reference>
<dbReference type="PANTHER" id="PTHR24006">
    <property type="entry name" value="UBIQUITIN CARBOXYL-TERMINAL HYDROLASE"/>
    <property type="match status" value="1"/>
</dbReference>
<dbReference type="EC" id="3.4.19.12" evidence="4"/>
<dbReference type="Gene3D" id="3.90.70.10">
    <property type="entry name" value="Cysteine proteinases"/>
    <property type="match status" value="1"/>
</dbReference>
<dbReference type="InterPro" id="IPR050164">
    <property type="entry name" value="Peptidase_C19"/>
</dbReference>
<dbReference type="OrthoDB" id="420187at2759"/>
<evidence type="ECO:0000256" key="4">
    <source>
        <dbReference type="ARBA" id="ARBA00012759"/>
    </source>
</evidence>
<keyword evidence="6" id="KW-0833">Ubl conjugation pathway</keyword>
<evidence type="ECO:0000256" key="14">
    <source>
        <dbReference type="SAM" id="MobiDB-lite"/>
    </source>
</evidence>
<feature type="compositionally biased region" description="Low complexity" evidence="14">
    <location>
        <begin position="781"/>
        <end position="792"/>
    </location>
</feature>
<evidence type="ECO:0000256" key="1">
    <source>
        <dbReference type="ARBA" id="ARBA00000707"/>
    </source>
</evidence>
<protein>
    <recommendedName>
        <fullName evidence="9">Ubiquitin carboxyl-terminal hydrolase 36</fullName>
        <ecNumber evidence="4">3.4.19.12</ecNumber>
    </recommendedName>
    <alternativeName>
        <fullName evidence="12">Deubiquitinating enzyme 36</fullName>
    </alternativeName>
    <alternativeName>
        <fullName evidence="11">Protein scrawny</fullName>
    </alternativeName>
    <alternativeName>
        <fullName evidence="10">Ubiquitin thioesterase 36</fullName>
    </alternativeName>
    <alternativeName>
        <fullName evidence="13">Ubiquitin-specific-processing protease 36</fullName>
    </alternativeName>
</protein>
<dbReference type="PROSITE" id="PS50235">
    <property type="entry name" value="USP_3"/>
    <property type="match status" value="1"/>
</dbReference>
<feature type="region of interest" description="Disordered" evidence="14">
    <location>
        <begin position="640"/>
        <end position="678"/>
    </location>
</feature>
<feature type="compositionally biased region" description="Basic and acidic residues" evidence="14">
    <location>
        <begin position="204"/>
        <end position="217"/>
    </location>
</feature>
<evidence type="ECO:0000256" key="8">
    <source>
        <dbReference type="ARBA" id="ARBA00022807"/>
    </source>
</evidence>
<dbReference type="AlphaFoldDB" id="A0A0R3P9L8"/>
<gene>
    <name evidence="16" type="ORF">ACOC_LOCUS125</name>
</gene>
<evidence type="ECO:0000256" key="3">
    <source>
        <dbReference type="ARBA" id="ARBA00009085"/>
    </source>
</evidence>
<reference evidence="16 17" key="2">
    <citation type="submission" date="2018-11" db="EMBL/GenBank/DDBJ databases">
        <authorList>
            <consortium name="Pathogen Informatics"/>
        </authorList>
    </citation>
    <scope>NUCLEOTIDE SEQUENCE [LARGE SCALE GENOMIC DNA]</scope>
    <source>
        <strain evidence="16 17">Costa Rica</strain>
    </source>
</reference>
<evidence type="ECO:0000256" key="10">
    <source>
        <dbReference type="ARBA" id="ARBA00041300"/>
    </source>
</evidence>
<evidence type="ECO:0000256" key="5">
    <source>
        <dbReference type="ARBA" id="ARBA00022670"/>
    </source>
</evidence>
<evidence type="ECO:0000256" key="7">
    <source>
        <dbReference type="ARBA" id="ARBA00022801"/>
    </source>
</evidence>
<keyword evidence="8" id="KW-0788">Thiol protease</keyword>
<feature type="compositionally biased region" description="Basic and acidic residues" evidence="14">
    <location>
        <begin position="800"/>
        <end position="814"/>
    </location>
</feature>
<name>A0A0R3P9L8_ANGCS</name>
<dbReference type="WBParaSite" id="ACOC_0000012401-mRNA-1">
    <property type="protein sequence ID" value="ACOC_0000012401-mRNA-1"/>
    <property type="gene ID" value="ACOC_0000012401"/>
</dbReference>
<dbReference type="SUPFAM" id="SSF54001">
    <property type="entry name" value="Cysteine proteinases"/>
    <property type="match status" value="1"/>
</dbReference>
<evidence type="ECO:0000256" key="12">
    <source>
        <dbReference type="ARBA" id="ARBA00042420"/>
    </source>
</evidence>
<evidence type="ECO:0000313" key="16">
    <source>
        <dbReference type="EMBL" id="VDM51710.1"/>
    </source>
</evidence>
<feature type="compositionally biased region" description="Basic residues" evidence="14">
    <location>
        <begin position="835"/>
        <end position="845"/>
    </location>
</feature>
<evidence type="ECO:0000256" key="9">
    <source>
        <dbReference type="ARBA" id="ARBA00039432"/>
    </source>
</evidence>